<dbReference type="PANTHER" id="PTHR33667:SF7">
    <property type="entry name" value="RIKEN CDNA 1810020O05 GENE"/>
    <property type="match status" value="1"/>
</dbReference>
<gene>
    <name evidence="3" type="ORF">Ciccas_007464</name>
</gene>
<organism evidence="3 4">
    <name type="scientific">Cichlidogyrus casuarinus</name>
    <dbReference type="NCBI Taxonomy" id="1844966"/>
    <lineage>
        <taxon>Eukaryota</taxon>
        <taxon>Metazoa</taxon>
        <taxon>Spiralia</taxon>
        <taxon>Lophotrochozoa</taxon>
        <taxon>Platyhelminthes</taxon>
        <taxon>Monogenea</taxon>
        <taxon>Monopisthocotylea</taxon>
        <taxon>Dactylogyridea</taxon>
        <taxon>Ancyrocephalidae</taxon>
        <taxon>Cichlidogyrus</taxon>
    </lineage>
</organism>
<dbReference type="AlphaFoldDB" id="A0ABD2Q6T1"/>
<feature type="domain" description="DUF4550" evidence="2">
    <location>
        <begin position="78"/>
        <end position="177"/>
    </location>
</feature>
<dbReference type="Proteomes" id="UP001626550">
    <property type="component" value="Unassembled WGS sequence"/>
</dbReference>
<feature type="region of interest" description="Disordered" evidence="1">
    <location>
        <begin position="304"/>
        <end position="369"/>
    </location>
</feature>
<reference evidence="3 4" key="1">
    <citation type="submission" date="2024-11" db="EMBL/GenBank/DDBJ databases">
        <title>Adaptive evolution of stress response genes in parasites aligns with host niche diversity.</title>
        <authorList>
            <person name="Hahn C."/>
            <person name="Resl P."/>
        </authorList>
    </citation>
    <scope>NUCLEOTIDE SEQUENCE [LARGE SCALE GENOMIC DNA]</scope>
    <source>
        <strain evidence="3">EGGRZ-B1_66</strain>
        <tissue evidence="3">Body</tissue>
    </source>
</reference>
<dbReference type="EMBL" id="JBJKFK010001151">
    <property type="protein sequence ID" value="KAL3313926.1"/>
    <property type="molecule type" value="Genomic_DNA"/>
</dbReference>
<keyword evidence="4" id="KW-1185">Reference proteome</keyword>
<comment type="caution">
    <text evidence="3">The sequence shown here is derived from an EMBL/GenBank/DDBJ whole genome shotgun (WGS) entry which is preliminary data.</text>
</comment>
<dbReference type="Pfam" id="PF15084">
    <property type="entry name" value="DUF4550"/>
    <property type="match status" value="1"/>
</dbReference>
<feature type="compositionally biased region" description="Polar residues" evidence="1">
    <location>
        <begin position="338"/>
        <end position="349"/>
    </location>
</feature>
<feature type="region of interest" description="Disordered" evidence="1">
    <location>
        <begin position="614"/>
        <end position="633"/>
    </location>
</feature>
<feature type="compositionally biased region" description="Low complexity" evidence="1">
    <location>
        <begin position="316"/>
        <end position="337"/>
    </location>
</feature>
<proteinExistence type="predicted"/>
<dbReference type="PANTHER" id="PTHR33667">
    <property type="entry name" value="SI:DKEY-57N24.6"/>
    <property type="match status" value="1"/>
</dbReference>
<accession>A0ABD2Q6T1</accession>
<name>A0ABD2Q6T1_9PLAT</name>
<protein>
    <recommendedName>
        <fullName evidence="2">DUF4550 domain-containing protein</fullName>
    </recommendedName>
</protein>
<evidence type="ECO:0000313" key="3">
    <source>
        <dbReference type="EMBL" id="KAL3313926.1"/>
    </source>
</evidence>
<feature type="compositionally biased region" description="Basic and acidic residues" evidence="1">
    <location>
        <begin position="357"/>
        <end position="369"/>
    </location>
</feature>
<sequence>MQKFPVPNPKDVCAPVVTIRKQPAISKKDTRQNVYQVDVALTIAVSIDLQILNKGSSNVIQNDPDSTPTFGATANSPYFLHFEYEITPFMKNILATDVTVYSQHFAKVYPQDAHSFSIIPWSDGRNLWISWIETSKIDVDADKLICLTEKQECEGIAIKCWSGRSFCNIKTRFDRPKPPKVPPLNRDQDPEMIGGAVKSLVLDISKRCVDLPSAHEASFPFLPHNIIANSLFPSVKDINEKASVKQKPSELIPTTEESVLYFVPSNVPDVDKTYFMLQKLADMDPNIKRIKKMKVLRSESKLIKEKEEKKKKKQKSLIASSPKSSTSQSRVASSRSSKILNSSDQSSFFAPSDSDSESEKQKEQRRLEIEKNGHGKVVINLASFFLTNFDNIKGKVNRMLSATPSDDARTFSEILVKIQLKEPLLNECLHKVLNPMVITLDEIKDLPCNPFVNFDQMNQYCEPVICHYTLGSKINRMSVPSTMQSKVRIIDSQVCLVGTMEPQNLLDFFLKNALEIEVKDRCLKAGDELPQPVRTKHYEAALEQRKKLEKACLYGLDPGDKKISKIDPFLLTEKQRHCEKLPENYGYTSALLDELLKRNCRSLSLSLPLKPKMRDFNSPNDRPELEKISLSNKPKSDTLSGAYLETGTQIKVRVDLSRPLTLNQQDDPHLTMILIGSKQIPFSFLSKVHSSCNESSDVTGKYRMFRITKQATQ</sequence>
<evidence type="ECO:0000259" key="2">
    <source>
        <dbReference type="Pfam" id="PF15084"/>
    </source>
</evidence>
<evidence type="ECO:0000256" key="1">
    <source>
        <dbReference type="SAM" id="MobiDB-lite"/>
    </source>
</evidence>
<evidence type="ECO:0000313" key="4">
    <source>
        <dbReference type="Proteomes" id="UP001626550"/>
    </source>
</evidence>
<dbReference type="InterPro" id="IPR027876">
    <property type="entry name" value="DUF4550"/>
</dbReference>